<dbReference type="Proteomes" id="UP000035268">
    <property type="component" value="Chromosome"/>
</dbReference>
<dbReference type="EMBL" id="CP010904">
    <property type="protein sequence ID" value="AKJ65296.1"/>
    <property type="molecule type" value="Genomic_DNA"/>
</dbReference>
<accession>A0A0G3EFQ5</accession>
<gene>
    <name evidence="1" type="ORF">L21SP4_02063</name>
</gene>
<reference evidence="2" key="1">
    <citation type="submission" date="2015-02" db="EMBL/GenBank/DDBJ databases">
        <title>Description and complete genome sequence of the first cultured representative of the subdivision 5 of the Verrucomicrobia phylum.</title>
        <authorList>
            <person name="Spring S."/>
            <person name="Bunk B."/>
            <person name="Sproer C."/>
            <person name="Klenk H.-P."/>
        </authorList>
    </citation>
    <scope>NUCLEOTIDE SEQUENCE [LARGE SCALE GENOMIC DNA]</scope>
    <source>
        <strain evidence="2">L21-Fru-AB</strain>
    </source>
</reference>
<protein>
    <recommendedName>
        <fullName evidence="3">Bifunctional 3-demethylubiquinone-9 3-methyltransferase/ 2-octaprenyl-6-hydroxy phenol methylase</fullName>
    </recommendedName>
</protein>
<dbReference type="PATRIC" id="fig|1609981.3.peg.2143"/>
<dbReference type="AlphaFoldDB" id="A0A0G3EFQ5"/>
<organism evidence="1 2">
    <name type="scientific">Kiritimatiella glycovorans</name>
    <dbReference type="NCBI Taxonomy" id="1307763"/>
    <lineage>
        <taxon>Bacteria</taxon>
        <taxon>Pseudomonadati</taxon>
        <taxon>Kiritimatiellota</taxon>
        <taxon>Kiritimatiellia</taxon>
        <taxon>Kiritimatiellales</taxon>
        <taxon>Kiritimatiellaceae</taxon>
        <taxon>Kiritimatiella</taxon>
    </lineage>
</organism>
<reference evidence="1 2" key="2">
    <citation type="journal article" date="2016" name="ISME J.">
        <title>Characterization of the first cultured representative of Verrucomicrobia subdivision 5 indicates the proposal of a novel phylum.</title>
        <authorList>
            <person name="Spring S."/>
            <person name="Bunk B."/>
            <person name="Sproer C."/>
            <person name="Schumann P."/>
            <person name="Rohde M."/>
            <person name="Tindall B.J."/>
            <person name="Klenk H.P."/>
        </authorList>
    </citation>
    <scope>NUCLEOTIDE SEQUENCE [LARGE SCALE GENOMIC DNA]</scope>
    <source>
        <strain evidence="1 2">L21-Fru-AB</strain>
    </source>
</reference>
<dbReference type="STRING" id="1307763.L21SP4_02063"/>
<dbReference type="RefSeq" id="WP_052882542.1">
    <property type="nucleotide sequence ID" value="NZ_CP010904.1"/>
</dbReference>
<dbReference type="Pfam" id="PF13489">
    <property type="entry name" value="Methyltransf_23"/>
    <property type="match status" value="1"/>
</dbReference>
<proteinExistence type="predicted"/>
<dbReference type="OrthoDB" id="9791944at2"/>
<evidence type="ECO:0000313" key="2">
    <source>
        <dbReference type="Proteomes" id="UP000035268"/>
    </source>
</evidence>
<evidence type="ECO:0008006" key="3">
    <source>
        <dbReference type="Google" id="ProtNLM"/>
    </source>
</evidence>
<dbReference type="Gene3D" id="3.40.50.150">
    <property type="entry name" value="Vaccinia Virus protein VP39"/>
    <property type="match status" value="1"/>
</dbReference>
<dbReference type="KEGG" id="vbl:L21SP4_02063"/>
<name>A0A0G3EFQ5_9BACT</name>
<evidence type="ECO:0000313" key="1">
    <source>
        <dbReference type="EMBL" id="AKJ65296.1"/>
    </source>
</evidence>
<sequence length="217" mass="24847">MGIPLTTPPSCPLCGKGEPIAFHRDRDREYLQCPQCRLVFVPPGYVLPPEEERRRYEQHRNLPYDEGYRAFLHRTLDPVLRRVAPGAEGLDFGCGPGPTLALMFEEAGHPMRTYDPFFADHPEALRRRYDFITATEVVEHLHHPGREFGRLFGMLRPGGVLAVMTKRVLDRERFATWHYKNDPTHVGFFADATFEWIAAQWGCGLEFEGDDVAVFSS</sequence>
<dbReference type="InterPro" id="IPR029063">
    <property type="entry name" value="SAM-dependent_MTases_sf"/>
</dbReference>
<keyword evidence="2" id="KW-1185">Reference proteome</keyword>
<dbReference type="SUPFAM" id="SSF53335">
    <property type="entry name" value="S-adenosyl-L-methionine-dependent methyltransferases"/>
    <property type="match status" value="1"/>
</dbReference>